<proteinExistence type="predicted"/>
<keyword evidence="4" id="KW-1185">Reference proteome</keyword>
<dbReference type="InterPro" id="IPR003959">
    <property type="entry name" value="ATPase_AAA_core"/>
</dbReference>
<dbReference type="Pfam" id="PF20469">
    <property type="entry name" value="OLD-like_TOPRIM"/>
    <property type="match status" value="1"/>
</dbReference>
<dbReference type="InterPro" id="IPR034139">
    <property type="entry name" value="TOPRIM_OLD"/>
</dbReference>
<dbReference type="InterPro" id="IPR051396">
    <property type="entry name" value="Bact_Antivir_Def_Nuclease"/>
</dbReference>
<organism evidence="3 4">
    <name type="scientific">Agromyces albus</name>
    <dbReference type="NCBI Taxonomy" id="205332"/>
    <lineage>
        <taxon>Bacteria</taxon>
        <taxon>Bacillati</taxon>
        <taxon>Actinomycetota</taxon>
        <taxon>Actinomycetes</taxon>
        <taxon>Micrococcales</taxon>
        <taxon>Microbacteriaceae</taxon>
        <taxon>Agromyces</taxon>
    </lineage>
</organism>
<dbReference type="OrthoDB" id="3237462at2"/>
<evidence type="ECO:0000313" key="4">
    <source>
        <dbReference type="Proteomes" id="UP000293865"/>
    </source>
</evidence>
<name>A0A4V1QYD4_9MICO</name>
<protein>
    <submittedName>
        <fullName evidence="3">Uncharacterized protein</fullName>
    </submittedName>
</protein>
<dbReference type="PANTHER" id="PTHR43581">
    <property type="entry name" value="ATP/GTP PHOSPHATASE"/>
    <property type="match status" value="1"/>
</dbReference>
<dbReference type="Gene3D" id="3.40.50.300">
    <property type="entry name" value="P-loop containing nucleotide triphosphate hydrolases"/>
    <property type="match status" value="1"/>
</dbReference>
<dbReference type="PANTHER" id="PTHR43581:SF4">
    <property type="entry name" value="ATP_GTP PHOSPHATASE"/>
    <property type="match status" value="1"/>
</dbReference>
<dbReference type="GO" id="GO:0005524">
    <property type="term" value="F:ATP binding"/>
    <property type="evidence" value="ECO:0007669"/>
    <property type="project" value="InterPro"/>
</dbReference>
<sequence length="608" mass="67201">MVRLVRVEFQRLLGFKSVSIEVDPALQLIAGPNNAGKSTFVRLLELFFSNPDSESLLQHQPLNDYYAAEGPRQLSGITVHFGDLSAEEATVFAPIVRQRDRTFSVRLRSTRKGAISFDASRKPGAEEARRYYDEILDRFHFVKIPSIRVADGRMGDTDSLERLLETLESVLVRKGSARSTTMQQNFAAKIQPVEELVRDVLNHSADAIKDDLPFQENEVRFKLPEPRHALRGMLAEAVIESHGTIAVPVAERGTGFQSALVLGILRYVAQKEAHAGGNILFAIEEPEAFLHPQTQRAMAKIIRDISTDAQVIVTTHSSVLVDSFSVDRVLRLPLRPSGMEHTWHRPTLEATDVGRLTRYCSAANSELVFANAVIFVEGEGDFAVLEKLLGRLCGGPGGHYALGLTVIEAAGVSKIRYLVQLSELFGVRSYVLADRDSLHKRDGGKRELLDILRERPVRPDTDALNALRTESDSPSPDLATALARQRNLNDQLKPFDVFILAADLEGLLIDIFGWKELTIELGPTRLAEIDQAFVDHLLSADDGAAQLASWMGSKGWNSDGKKSGKLQPHVPALLVEEWMADDRYPGDALKPLVDWLDAIKSSASLAPV</sequence>
<gene>
    <name evidence="3" type="ORF">ESP51_02915</name>
</gene>
<feature type="domain" description="ATPase AAA-type core" evidence="1">
    <location>
        <begin position="29"/>
        <end position="322"/>
    </location>
</feature>
<evidence type="ECO:0000313" key="3">
    <source>
        <dbReference type="EMBL" id="RXZ72766.1"/>
    </source>
</evidence>
<dbReference type="GO" id="GO:0016887">
    <property type="term" value="F:ATP hydrolysis activity"/>
    <property type="evidence" value="ECO:0007669"/>
    <property type="project" value="InterPro"/>
</dbReference>
<dbReference type="EMBL" id="SDPN01000003">
    <property type="protein sequence ID" value="RXZ72766.1"/>
    <property type="molecule type" value="Genomic_DNA"/>
</dbReference>
<evidence type="ECO:0000259" key="1">
    <source>
        <dbReference type="Pfam" id="PF13304"/>
    </source>
</evidence>
<comment type="caution">
    <text evidence="3">The sequence shown here is derived from an EMBL/GenBank/DDBJ whole genome shotgun (WGS) entry which is preliminary data.</text>
</comment>
<dbReference type="SUPFAM" id="SSF52540">
    <property type="entry name" value="P-loop containing nucleoside triphosphate hydrolases"/>
    <property type="match status" value="1"/>
</dbReference>
<dbReference type="Proteomes" id="UP000293865">
    <property type="component" value="Unassembled WGS sequence"/>
</dbReference>
<dbReference type="InterPro" id="IPR027417">
    <property type="entry name" value="P-loop_NTPase"/>
</dbReference>
<dbReference type="Pfam" id="PF13304">
    <property type="entry name" value="AAA_21"/>
    <property type="match status" value="1"/>
</dbReference>
<accession>A0A4V1QYD4</accession>
<reference evidence="3 4" key="1">
    <citation type="submission" date="2019-01" db="EMBL/GenBank/DDBJ databases">
        <title>Agromyces.</title>
        <authorList>
            <person name="Li J."/>
        </authorList>
    </citation>
    <scope>NUCLEOTIDE SEQUENCE [LARGE SCALE GENOMIC DNA]</scope>
    <source>
        <strain evidence="3 4">DSM 15934</strain>
    </source>
</reference>
<feature type="domain" description="OLD protein-like TOPRIM" evidence="2">
    <location>
        <begin position="369"/>
        <end position="436"/>
    </location>
</feature>
<dbReference type="AlphaFoldDB" id="A0A4V1QYD4"/>
<evidence type="ECO:0000259" key="2">
    <source>
        <dbReference type="Pfam" id="PF20469"/>
    </source>
</evidence>